<feature type="transmembrane region" description="Helical" evidence="8">
    <location>
        <begin position="363"/>
        <end position="384"/>
    </location>
</feature>
<feature type="transmembrane region" description="Helical" evidence="8">
    <location>
        <begin position="428"/>
        <end position="453"/>
    </location>
</feature>
<dbReference type="AlphaFoldDB" id="A0A060PT03"/>
<sequence length="551" mass="59512">MLEFHQIYDPLGNIWLSALVALLPILLFFLSLMVFKLKGYTAAFLSVALSAIIAVLVYKMPVSMVGSSFLYGFLYGLWPIAWIIIAAIFLYKLSVKSGYFEILKESVQSITLDHRILVILIGFCFGSFLEGAIGFGGPIAITAAILVGLGLSPLYAAGLCLIANTAPVAFGAVGIPISAMASAVGVPAILISAMTGKILFFVSLLVPFFIVFLMDGFKGIKETFPAVFIAAFSFAGAQFLSSNYLGPELPGIISALVSLVATALFLKFWQPKAIFRSDGKAVSFTKTNHHICKIYVAWSPFVILVLVIVLWIQPFFKALFEKDGLLAFSNFYFEFNNISNHIFKSPPFVEANQSVSFPVVFKFFLINTVGTSIFLAALVSMLVLRVRVSDAVSVFGETLKEMRYPILTIGLVLSFAYVSNYSGISSTLALALTHTGLAFTFFSPLIGWVGVFLTGSDTSSNLLFGSLQQLTAQRLHLPEILTLTANTVGGTLGKMISPQSIAIACAAVGLAGKESDLFKFTVKYSLIFVAIMGVVISTIAYLIPEVVPAIK</sequence>
<evidence type="ECO:0000256" key="7">
    <source>
        <dbReference type="ARBA" id="ARBA00023136"/>
    </source>
</evidence>
<dbReference type="GO" id="GO:0015295">
    <property type="term" value="F:solute:proton symporter activity"/>
    <property type="evidence" value="ECO:0007669"/>
    <property type="project" value="TreeGrafter"/>
</dbReference>
<reference evidence="9 10" key="1">
    <citation type="submission" date="2013-11" db="EMBL/GenBank/DDBJ databases">
        <title>Estimation of Helicobacter pylori bacteriophage ecology using H. pylori isolates.</title>
        <authorList>
            <person name="Uchiyama J."/>
            <person name="Takemura-Uchiyama I."/>
            <person name="Ujihara T."/>
            <person name="Matsuzaki S."/>
        </authorList>
    </citation>
    <scope>NUCLEOTIDE SEQUENCE [LARGE SCALE GENOMIC DNA]</scope>
    <source>
        <strain evidence="9 10">NY40</strain>
    </source>
</reference>
<evidence type="ECO:0000256" key="1">
    <source>
        <dbReference type="ARBA" id="ARBA00004651"/>
    </source>
</evidence>
<dbReference type="EMBL" id="AP014523">
    <property type="protein sequence ID" value="BAO97770.1"/>
    <property type="molecule type" value="Genomic_DNA"/>
</dbReference>
<feature type="transmembrane region" description="Helical" evidence="8">
    <location>
        <begin position="169"/>
        <end position="192"/>
    </location>
</feature>
<accession>A0A060PT03</accession>
<evidence type="ECO:0000256" key="5">
    <source>
        <dbReference type="ARBA" id="ARBA00022692"/>
    </source>
</evidence>
<keyword evidence="3 8" id="KW-0813">Transport</keyword>
<dbReference type="Proteomes" id="UP000031662">
    <property type="component" value="Chromosome"/>
</dbReference>
<feature type="transmembrane region" description="Helical" evidence="8">
    <location>
        <begin position="70"/>
        <end position="91"/>
    </location>
</feature>
<dbReference type="RefSeq" id="WP_041050535.1">
    <property type="nucleotide sequence ID" value="NZ_AP014523.1"/>
</dbReference>
<comment type="subcellular location">
    <subcellularLocation>
        <location evidence="1 8">Cell membrane</location>
        <topology evidence="1 8">Multi-pass membrane protein</topology>
    </subcellularLocation>
</comment>
<feature type="transmembrane region" description="Helical" evidence="8">
    <location>
        <begin position="39"/>
        <end position="58"/>
    </location>
</feature>
<keyword evidence="4 8" id="KW-1003">Cell membrane</keyword>
<evidence type="ECO:0000256" key="2">
    <source>
        <dbReference type="ARBA" id="ARBA00010100"/>
    </source>
</evidence>
<evidence type="ECO:0000256" key="6">
    <source>
        <dbReference type="ARBA" id="ARBA00022989"/>
    </source>
</evidence>
<keyword evidence="5 8" id="KW-0812">Transmembrane</keyword>
<dbReference type="PANTHER" id="PTHR30003:SF0">
    <property type="entry name" value="GLYCOLATE PERMEASE GLCA-RELATED"/>
    <property type="match status" value="1"/>
</dbReference>
<comment type="function">
    <text evidence="8">Uptake of L-lactate across the membrane. Can also transport D-lactate and glycolate.</text>
</comment>
<feature type="transmembrane region" description="Helical" evidence="8">
    <location>
        <begin position="224"/>
        <end position="245"/>
    </location>
</feature>
<organism evidence="9 10">
    <name type="scientific">Helicobacter pylori NY40</name>
    <dbReference type="NCBI Taxonomy" id="1426844"/>
    <lineage>
        <taxon>Bacteria</taxon>
        <taxon>Pseudomonadati</taxon>
        <taxon>Campylobacterota</taxon>
        <taxon>Epsilonproteobacteria</taxon>
        <taxon>Campylobacterales</taxon>
        <taxon>Helicobacteraceae</taxon>
        <taxon>Helicobacter</taxon>
    </lineage>
</organism>
<evidence type="ECO:0000256" key="3">
    <source>
        <dbReference type="ARBA" id="ARBA00022448"/>
    </source>
</evidence>
<dbReference type="HOGENOM" id="CLU_021628_0_0_7"/>
<evidence type="ECO:0000256" key="4">
    <source>
        <dbReference type="ARBA" id="ARBA00022475"/>
    </source>
</evidence>
<feature type="transmembrane region" description="Helical" evidence="8">
    <location>
        <begin position="404"/>
        <end position="422"/>
    </location>
</feature>
<gene>
    <name evidence="9" type="ORF">NY40_0758</name>
</gene>
<dbReference type="NCBIfam" id="TIGR00795">
    <property type="entry name" value="lctP"/>
    <property type="match status" value="1"/>
</dbReference>
<comment type="similarity">
    <text evidence="2 8">Belongs to the lactate permease family.</text>
</comment>
<feature type="transmembrane region" description="Helical" evidence="8">
    <location>
        <begin position="112"/>
        <end position="133"/>
    </location>
</feature>
<feature type="transmembrane region" description="Helical" evidence="8">
    <location>
        <begin position="290"/>
        <end position="312"/>
    </location>
</feature>
<dbReference type="PANTHER" id="PTHR30003">
    <property type="entry name" value="L-LACTATE PERMEASE"/>
    <property type="match status" value="1"/>
</dbReference>
<feature type="transmembrane region" description="Helical" evidence="8">
    <location>
        <begin position="251"/>
        <end position="269"/>
    </location>
</feature>
<dbReference type="GO" id="GO:0015129">
    <property type="term" value="F:lactate transmembrane transporter activity"/>
    <property type="evidence" value="ECO:0007669"/>
    <property type="project" value="UniProtKB-UniRule"/>
</dbReference>
<keyword evidence="6 8" id="KW-1133">Transmembrane helix</keyword>
<feature type="transmembrane region" description="Helical" evidence="8">
    <location>
        <begin position="524"/>
        <end position="543"/>
    </location>
</feature>
<dbReference type="Pfam" id="PF02652">
    <property type="entry name" value="Lactate_perm"/>
    <property type="match status" value="1"/>
</dbReference>
<protein>
    <recommendedName>
        <fullName evidence="8">L-lactate permease</fullName>
    </recommendedName>
</protein>
<dbReference type="GO" id="GO:0005886">
    <property type="term" value="C:plasma membrane"/>
    <property type="evidence" value="ECO:0007669"/>
    <property type="project" value="UniProtKB-SubCell"/>
</dbReference>
<name>A0A060PT03_HELPX</name>
<evidence type="ECO:0000256" key="8">
    <source>
        <dbReference type="RuleBase" id="RU365092"/>
    </source>
</evidence>
<evidence type="ECO:0000313" key="9">
    <source>
        <dbReference type="EMBL" id="BAO97770.1"/>
    </source>
</evidence>
<feature type="transmembrane region" description="Helical" evidence="8">
    <location>
        <begin position="12"/>
        <end position="32"/>
    </location>
</feature>
<evidence type="ECO:0000313" key="10">
    <source>
        <dbReference type="Proteomes" id="UP000031662"/>
    </source>
</evidence>
<feature type="transmembrane region" description="Helical" evidence="8">
    <location>
        <begin position="198"/>
        <end position="217"/>
    </location>
</feature>
<keyword evidence="7 8" id="KW-0472">Membrane</keyword>
<feature type="transmembrane region" description="Helical" evidence="8">
    <location>
        <begin position="139"/>
        <end position="162"/>
    </location>
</feature>
<proteinExistence type="inferred from homology"/>
<dbReference type="InterPro" id="IPR003804">
    <property type="entry name" value="Lactate_perm"/>
</dbReference>